<dbReference type="Proteomes" id="UP000284021">
    <property type="component" value="Unassembled WGS sequence"/>
</dbReference>
<evidence type="ECO:0000313" key="1">
    <source>
        <dbReference type="EMBL" id="RJG11100.1"/>
    </source>
</evidence>
<comment type="caution">
    <text evidence="1">The sequence shown here is derived from an EMBL/GenBank/DDBJ whole genome shotgun (WGS) entry which is preliminary data.</text>
</comment>
<gene>
    <name evidence="1" type="ORF">D3879_15685</name>
</gene>
<dbReference type="EMBL" id="QYUR01000003">
    <property type="protein sequence ID" value="RJG11100.1"/>
    <property type="molecule type" value="Genomic_DNA"/>
</dbReference>
<protein>
    <submittedName>
        <fullName evidence="1">Uncharacterized protein</fullName>
    </submittedName>
</protein>
<dbReference type="RefSeq" id="WP_119955232.1">
    <property type="nucleotide sequence ID" value="NZ_QYUR01000003.1"/>
</dbReference>
<dbReference type="OrthoDB" id="7033596at2"/>
<evidence type="ECO:0000313" key="2">
    <source>
        <dbReference type="Proteomes" id="UP000284021"/>
    </source>
</evidence>
<sequence>MADNHLSQLTWLSVDQALRYLKEKYSVQLSELDLLSHCEDGNCVAQLPTRGVAGKSATWIQGEGDTFFQEVYGAARSHVLNPLDILNSVSKSAITVNLSGQVYEHDDVESSPYQCEEWSAEMLPENCRFIFAITDIESFAKQISGGRVTAPAEEKPSLVLAIAALVELLTENPPRRFTTQDAIASEIESRHSSRRGMSASNLTKIFADCNKAAKDADKR</sequence>
<dbReference type="AlphaFoldDB" id="A0A418XF97"/>
<accession>A0A418XF97</accession>
<organism evidence="1 2">
    <name type="scientific">Pseudomonas cavernicola</name>
    <dbReference type="NCBI Taxonomy" id="2320866"/>
    <lineage>
        <taxon>Bacteria</taxon>
        <taxon>Pseudomonadati</taxon>
        <taxon>Pseudomonadota</taxon>
        <taxon>Gammaproteobacteria</taxon>
        <taxon>Pseudomonadales</taxon>
        <taxon>Pseudomonadaceae</taxon>
        <taxon>Pseudomonas</taxon>
    </lineage>
</organism>
<reference evidence="1 2" key="1">
    <citation type="submission" date="2018-09" db="EMBL/GenBank/DDBJ databases">
        <authorList>
            <person name="Zhu H."/>
        </authorList>
    </citation>
    <scope>NUCLEOTIDE SEQUENCE [LARGE SCALE GENOMIC DNA]</scope>
    <source>
        <strain evidence="1 2">K1S02-6</strain>
    </source>
</reference>
<keyword evidence="2" id="KW-1185">Reference proteome</keyword>
<name>A0A418XF97_9PSED</name>
<proteinExistence type="predicted"/>